<keyword evidence="1" id="KW-0143">Chaperone</keyword>
<dbReference type="OrthoDB" id="15001at2759"/>
<accession>A0A0G4ILX1</accession>
<keyword evidence="4" id="KW-0496">Mitochondrion</keyword>
<gene>
    <name evidence="3" type="ORF">PBRA_004782</name>
    <name evidence="4" type="ORF">PLBR_LOCUS579</name>
</gene>
<comment type="similarity">
    <text evidence="2">Belongs to the POMP/UMP1 family.</text>
</comment>
<dbReference type="InterPro" id="IPR008012">
    <property type="entry name" value="Ump1"/>
</dbReference>
<dbReference type="EMBL" id="CDSF01000046">
    <property type="protein sequence ID" value="CEO96092.1"/>
    <property type="molecule type" value="Genomic_DNA"/>
</dbReference>
<dbReference type="GO" id="GO:0005737">
    <property type="term" value="C:cytoplasm"/>
    <property type="evidence" value="ECO:0007669"/>
    <property type="project" value="TreeGrafter"/>
</dbReference>
<evidence type="ECO:0000313" key="3">
    <source>
        <dbReference type="EMBL" id="CEO96092.1"/>
    </source>
</evidence>
<dbReference type="GO" id="GO:0005634">
    <property type="term" value="C:nucleus"/>
    <property type="evidence" value="ECO:0007669"/>
    <property type="project" value="TreeGrafter"/>
</dbReference>
<dbReference type="Proteomes" id="UP000290189">
    <property type="component" value="Unassembled WGS sequence"/>
</dbReference>
<evidence type="ECO:0008006" key="7">
    <source>
        <dbReference type="Google" id="ProtNLM"/>
    </source>
</evidence>
<dbReference type="GO" id="GO:0043248">
    <property type="term" value="P:proteasome assembly"/>
    <property type="evidence" value="ECO:0007669"/>
    <property type="project" value="InterPro"/>
</dbReference>
<evidence type="ECO:0000313" key="5">
    <source>
        <dbReference type="Proteomes" id="UP000039324"/>
    </source>
</evidence>
<dbReference type="OMA" id="PRDHTEM"/>
<dbReference type="AlphaFoldDB" id="A0A0G4ILX1"/>
<evidence type="ECO:0000256" key="1">
    <source>
        <dbReference type="ARBA" id="ARBA00023186"/>
    </source>
</evidence>
<reference evidence="4 6" key="2">
    <citation type="submission" date="2018-03" db="EMBL/GenBank/DDBJ databases">
        <authorList>
            <person name="Fogelqvist J."/>
        </authorList>
    </citation>
    <scope>NUCLEOTIDE SEQUENCE [LARGE SCALE GENOMIC DNA]</scope>
</reference>
<geneLocation type="mitochondrion" evidence="4"/>
<dbReference type="Pfam" id="PF05348">
    <property type="entry name" value="UMP1"/>
    <property type="match status" value="1"/>
</dbReference>
<name>A0A0G4ILX1_PLABS</name>
<reference evidence="3 5" key="1">
    <citation type="submission" date="2015-02" db="EMBL/GenBank/DDBJ databases">
        <authorList>
            <person name="Chooi Y.-H."/>
        </authorList>
    </citation>
    <scope>NUCLEOTIDE SEQUENCE [LARGE SCALE GENOMIC DNA]</scope>
    <source>
        <strain evidence="3">E3</strain>
    </source>
</reference>
<organism evidence="3 5">
    <name type="scientific">Plasmodiophora brassicae</name>
    <name type="common">Clubroot disease agent</name>
    <dbReference type="NCBI Taxonomy" id="37360"/>
    <lineage>
        <taxon>Eukaryota</taxon>
        <taxon>Sar</taxon>
        <taxon>Rhizaria</taxon>
        <taxon>Endomyxa</taxon>
        <taxon>Phytomyxea</taxon>
        <taxon>Plasmodiophorida</taxon>
        <taxon>Plasmodiophoridae</taxon>
        <taxon>Plasmodiophora</taxon>
    </lineage>
</organism>
<dbReference type="Proteomes" id="UP000039324">
    <property type="component" value="Unassembled WGS sequence"/>
</dbReference>
<protein>
    <recommendedName>
        <fullName evidence="7">Proteasome maturation protein</fullName>
    </recommendedName>
</protein>
<dbReference type="PANTHER" id="PTHR12828">
    <property type="entry name" value="PROTEASOME MATURATION PROTEIN UMP1"/>
    <property type="match status" value="1"/>
</dbReference>
<dbReference type="PANTHER" id="PTHR12828:SF3">
    <property type="entry name" value="PROTEASOME MATURATION PROTEIN"/>
    <property type="match status" value="1"/>
</dbReference>
<evidence type="ECO:0000313" key="4">
    <source>
        <dbReference type="EMBL" id="SPQ93364.1"/>
    </source>
</evidence>
<keyword evidence="5" id="KW-1185">Reference proteome</keyword>
<dbReference type="STRING" id="37360.A0A0G4ILX1"/>
<proteinExistence type="inferred from homology"/>
<evidence type="ECO:0000313" key="6">
    <source>
        <dbReference type="Proteomes" id="UP000290189"/>
    </source>
</evidence>
<sequence length="130" mass="14202">MEFRASAEGSVAPRVGMRSVADGPGPSMSYKGGLHPVDELQQRMVRDDINGRIQRIRHMHGNGAALIAQMELAVVSQAQRLPGLRSSNIGLETLLNTGASLDVTDYLNDPDYSECPRDSRAIMERRLGLL</sequence>
<evidence type="ECO:0000256" key="2">
    <source>
        <dbReference type="ARBA" id="ARBA00043974"/>
    </source>
</evidence>
<dbReference type="EMBL" id="OVEO01000001">
    <property type="protein sequence ID" value="SPQ93364.1"/>
    <property type="molecule type" value="Genomic_DNA"/>
</dbReference>